<evidence type="ECO:0000256" key="4">
    <source>
        <dbReference type="ARBA" id="ARBA00022989"/>
    </source>
</evidence>
<feature type="transmembrane region" description="Helical" evidence="7">
    <location>
        <begin position="178"/>
        <end position="198"/>
    </location>
</feature>
<dbReference type="PANTHER" id="PTHR43791:SF46">
    <property type="entry name" value="MAJOR FACILITATOR SUPERFAMILY (MFS) PROFILE DOMAIN-CONTAINING PROTEIN-RELATED"/>
    <property type="match status" value="1"/>
</dbReference>
<evidence type="ECO:0000313" key="9">
    <source>
        <dbReference type="Proteomes" id="UP000242877"/>
    </source>
</evidence>
<feature type="transmembrane region" description="Helical" evidence="7">
    <location>
        <begin position="59"/>
        <end position="76"/>
    </location>
</feature>
<dbReference type="Gene3D" id="1.20.1250.20">
    <property type="entry name" value="MFS general substrate transporter like domains"/>
    <property type="match status" value="1"/>
</dbReference>
<comment type="subcellular location">
    <subcellularLocation>
        <location evidence="1">Membrane</location>
        <topology evidence="1">Multi-pass membrane protein</topology>
    </subcellularLocation>
</comment>
<organism evidence="8 9">
    <name type="scientific">Ascosphaera apis ARSEF 7405</name>
    <dbReference type="NCBI Taxonomy" id="392613"/>
    <lineage>
        <taxon>Eukaryota</taxon>
        <taxon>Fungi</taxon>
        <taxon>Dikarya</taxon>
        <taxon>Ascomycota</taxon>
        <taxon>Pezizomycotina</taxon>
        <taxon>Eurotiomycetes</taxon>
        <taxon>Eurotiomycetidae</taxon>
        <taxon>Onygenales</taxon>
        <taxon>Ascosphaeraceae</taxon>
        <taxon>Ascosphaera</taxon>
    </lineage>
</organism>
<dbReference type="GO" id="GO:0022857">
    <property type="term" value="F:transmembrane transporter activity"/>
    <property type="evidence" value="ECO:0007669"/>
    <property type="project" value="InterPro"/>
</dbReference>
<keyword evidence="3 7" id="KW-0812">Transmembrane</keyword>
<dbReference type="OrthoDB" id="4205619at2759"/>
<proteinExistence type="predicted"/>
<protein>
    <submittedName>
        <fullName evidence="8">Major facilitator superfamily domain, general substrate transporter</fullName>
    </submittedName>
</protein>
<evidence type="ECO:0000256" key="2">
    <source>
        <dbReference type="ARBA" id="ARBA00022448"/>
    </source>
</evidence>
<feature type="transmembrane region" description="Helical" evidence="7">
    <location>
        <begin position="148"/>
        <end position="166"/>
    </location>
</feature>
<dbReference type="VEuPathDB" id="FungiDB:AAP_02214"/>
<feature type="transmembrane region" description="Helical" evidence="7">
    <location>
        <begin position="113"/>
        <end position="136"/>
    </location>
</feature>
<gene>
    <name evidence="8" type="ORF">AAP_02214</name>
</gene>
<keyword evidence="5 7" id="KW-0472">Membrane</keyword>
<dbReference type="PANTHER" id="PTHR43791">
    <property type="entry name" value="PERMEASE-RELATED"/>
    <property type="match status" value="1"/>
</dbReference>
<dbReference type="GO" id="GO:0005886">
    <property type="term" value="C:plasma membrane"/>
    <property type="evidence" value="ECO:0007669"/>
    <property type="project" value="TreeGrafter"/>
</dbReference>
<dbReference type="InterPro" id="IPR011701">
    <property type="entry name" value="MFS"/>
</dbReference>
<evidence type="ECO:0000256" key="7">
    <source>
        <dbReference type="SAM" id="Phobius"/>
    </source>
</evidence>
<dbReference type="FunFam" id="1.20.1250.20:FF:000068">
    <property type="entry name" value="MFS general substrate transporter"/>
    <property type="match status" value="1"/>
</dbReference>
<feature type="transmembrane region" description="Helical" evidence="7">
    <location>
        <begin position="20"/>
        <end position="39"/>
    </location>
</feature>
<evidence type="ECO:0000256" key="1">
    <source>
        <dbReference type="ARBA" id="ARBA00004141"/>
    </source>
</evidence>
<dbReference type="Proteomes" id="UP000242877">
    <property type="component" value="Unassembled WGS sequence"/>
</dbReference>
<sequence length="239" mass="26422">MIQLPGEMFWMLQKTVDNIWLGSLAYFGLIVPAYGYAYFAPTIIQGYGYSPIQTQLHSIPPWAAALGFAMVLAYISDRIRHRYIFAIISICVCIAGFAILLTVHGAGHRKAEYAALFLVTMGAYSAMPAIVCWFVTNLSGHKRKSIGSAIHIGFGNIGGIISTYSFLSKDAPFYTRGFRIGISFCCLSALAATLYLLALMQRNRSRDKLAAANGSQSDDATYEDNENMGDLNPNFRYQY</sequence>
<evidence type="ECO:0000256" key="3">
    <source>
        <dbReference type="ARBA" id="ARBA00022692"/>
    </source>
</evidence>
<dbReference type="Pfam" id="PF07690">
    <property type="entry name" value="MFS_1"/>
    <property type="match status" value="1"/>
</dbReference>
<evidence type="ECO:0000256" key="6">
    <source>
        <dbReference type="SAM" id="MobiDB-lite"/>
    </source>
</evidence>
<evidence type="ECO:0000313" key="8">
    <source>
        <dbReference type="EMBL" id="KZZ94121.1"/>
    </source>
</evidence>
<keyword evidence="2" id="KW-0813">Transport</keyword>
<evidence type="ECO:0000256" key="5">
    <source>
        <dbReference type="ARBA" id="ARBA00023136"/>
    </source>
</evidence>
<dbReference type="InterPro" id="IPR036259">
    <property type="entry name" value="MFS_trans_sf"/>
</dbReference>
<accession>A0A168AMX6</accession>
<feature type="region of interest" description="Disordered" evidence="6">
    <location>
        <begin position="210"/>
        <end position="239"/>
    </location>
</feature>
<keyword evidence="9" id="KW-1185">Reference proteome</keyword>
<dbReference type="AlphaFoldDB" id="A0A168AMX6"/>
<feature type="transmembrane region" description="Helical" evidence="7">
    <location>
        <begin position="83"/>
        <end position="107"/>
    </location>
</feature>
<dbReference type="SUPFAM" id="SSF103473">
    <property type="entry name" value="MFS general substrate transporter"/>
    <property type="match status" value="1"/>
</dbReference>
<keyword evidence="4 7" id="KW-1133">Transmembrane helix</keyword>
<dbReference type="EMBL" id="AZGZ01000007">
    <property type="protein sequence ID" value="KZZ94121.1"/>
    <property type="molecule type" value="Genomic_DNA"/>
</dbReference>
<reference evidence="8 9" key="1">
    <citation type="journal article" date="2016" name="Genome Biol. Evol.">
        <title>Divergent and convergent evolution of fungal pathogenicity.</title>
        <authorList>
            <person name="Shang Y."/>
            <person name="Xiao G."/>
            <person name="Zheng P."/>
            <person name="Cen K."/>
            <person name="Zhan S."/>
            <person name="Wang C."/>
        </authorList>
    </citation>
    <scope>NUCLEOTIDE SEQUENCE [LARGE SCALE GENOMIC DNA]</scope>
    <source>
        <strain evidence="8 9">ARSEF 7405</strain>
    </source>
</reference>
<name>A0A168AMX6_9EURO</name>
<comment type="caution">
    <text evidence="8">The sequence shown here is derived from an EMBL/GenBank/DDBJ whole genome shotgun (WGS) entry which is preliminary data.</text>
</comment>